<dbReference type="RefSeq" id="YP_009168394.1">
    <property type="nucleotide sequence ID" value="NC_027988.2"/>
</dbReference>
<evidence type="ECO:0000313" key="1">
    <source>
        <dbReference type="EMBL" id="AJT60716.1"/>
    </source>
</evidence>
<dbReference type="KEGG" id="vg:26040337"/>
<organism evidence="1 2">
    <name type="scientific">Citrobacter phage CVT22</name>
    <dbReference type="NCBI Taxonomy" id="1622234"/>
    <lineage>
        <taxon>Viruses</taxon>
        <taxon>Duplodnaviria</taxon>
        <taxon>Heunggongvirae</taxon>
        <taxon>Uroviricota</taxon>
        <taxon>Caudoviricetes</taxon>
        <taxon>Zobellviridae</taxon>
        <taxon>Citrovirus</taxon>
        <taxon>Citrovirus coptotermitis</taxon>
    </lineage>
</organism>
<proteinExistence type="predicted"/>
<dbReference type="Proteomes" id="UP000202282">
    <property type="component" value="Segment"/>
</dbReference>
<evidence type="ECO:0000313" key="2">
    <source>
        <dbReference type="Proteomes" id="UP000202282"/>
    </source>
</evidence>
<keyword evidence="2" id="KW-1185">Reference proteome</keyword>
<name>A0A0R6CA37_9CAUD</name>
<dbReference type="EMBL" id="KP774835">
    <property type="protein sequence ID" value="AJT60716.1"/>
    <property type="molecule type" value="Genomic_DNA"/>
</dbReference>
<dbReference type="OrthoDB" id="4613at10239"/>
<protein>
    <submittedName>
        <fullName evidence="1">Head closure protein</fullName>
    </submittedName>
</protein>
<reference evidence="1 2" key="1">
    <citation type="journal article" date="2015" name="Genome Announc.">
        <title>Complete Genome Sequence of Citrobacter Phage CVT22 Isolated from the Gut of the Formosan Subterranean Termite, Coptotermes formosanus Shiraki.</title>
        <authorList>
            <person name="Tikhe C.V."/>
            <person name="Martin T.M."/>
            <person name="Gissendanner C.R."/>
            <person name="Husseneder C."/>
        </authorList>
    </citation>
    <scope>NUCLEOTIDE SEQUENCE [LARGE SCALE GENOMIC DNA]</scope>
</reference>
<accession>A0A0R6CA37</accession>
<dbReference type="GeneID" id="26040337"/>
<sequence length="766" mass="84586">MAVQSAAQEVNSFSKGIITEASPLSFPDNASINENNLVIENDGSRRRRFGMDYEPQFVTRNTNQLITADLAFASFSWKAPGGYSDIELLVVQVGSQLFMFNSTMRPVSGSLVYSADLGIASNTTVSFAASDGLLVVASTTATIRVYDWDGTTVVPSTGRLLIRDLFGVSDVVSGNNLLEGSGVAFRPATTTSAHTYNLRNQTFAVPRFNETDEILYDPIYYFQLKHGVYQSNSDNLVVYLYADPNQTSDRNTRRYFAQDNFANPLGTFRAPVGYFIIDALDRGASRMSEIGKLHAQYPQLVATVTSLPTDRTPDGASVVTSFAGRVWFSGFSSKIIGGDSESPRMGSYVLFSKLVKSPSDVYKCYQDGDPTSAEAPDLLDTDGGFIRLDGANNIQKLINVGDSLIVVAENGVWRVTGGSGYGFKATDYLTSKVTEHGSVSPEAVVVVDNTIMFWSEDGIYHLAPNQYGDWVATSLTTNTIQSLYDNIPYNFKIRAKGLFDSYQRRVRWIYSTELVAGVEAQELVLDVNLGAFYTASVAQIPGLNSPKPVSLVRVPPFTIGTEDTSVIDMSSNTVVDSLTNTVVVSEEAQISAISELLYVTSVPSVDGLFKFTFSYYYDTGFRDWRSHNNIGIDAKAFLITGWTGFGDFQRMKQIPYLTIYSIKTETGFDTQYNPINPSSVLVQSQWSWSNSASSGKWSPQFQAYRHKRLWFPEDNLESFDDGDLVVKTRNKLRGRGSVLSLKFDTEPDKDFHVLGWSYTINVNGKP</sequence>